<dbReference type="AlphaFoldDB" id="A0AAD7FPQ4"/>
<keyword evidence="3" id="KW-1185">Reference proteome</keyword>
<reference evidence="2" key="1">
    <citation type="submission" date="2023-03" db="EMBL/GenBank/DDBJ databases">
        <title>Massive genome expansion in bonnet fungi (Mycena s.s.) driven by repeated elements and novel gene families across ecological guilds.</title>
        <authorList>
            <consortium name="Lawrence Berkeley National Laboratory"/>
            <person name="Harder C.B."/>
            <person name="Miyauchi S."/>
            <person name="Viragh M."/>
            <person name="Kuo A."/>
            <person name="Thoen E."/>
            <person name="Andreopoulos B."/>
            <person name="Lu D."/>
            <person name="Skrede I."/>
            <person name="Drula E."/>
            <person name="Henrissat B."/>
            <person name="Morin E."/>
            <person name="Kohler A."/>
            <person name="Barry K."/>
            <person name="LaButti K."/>
            <person name="Morin E."/>
            <person name="Salamov A."/>
            <person name="Lipzen A."/>
            <person name="Mereny Z."/>
            <person name="Hegedus B."/>
            <person name="Baldrian P."/>
            <person name="Stursova M."/>
            <person name="Weitz H."/>
            <person name="Taylor A."/>
            <person name="Grigoriev I.V."/>
            <person name="Nagy L.G."/>
            <person name="Martin F."/>
            <person name="Kauserud H."/>
        </authorList>
    </citation>
    <scope>NUCLEOTIDE SEQUENCE</scope>
    <source>
        <strain evidence="2">9284</strain>
    </source>
</reference>
<evidence type="ECO:0000313" key="3">
    <source>
        <dbReference type="Proteomes" id="UP001221142"/>
    </source>
</evidence>
<feature type="transmembrane region" description="Helical" evidence="1">
    <location>
        <begin position="96"/>
        <end position="113"/>
    </location>
</feature>
<proteinExistence type="predicted"/>
<gene>
    <name evidence="2" type="ORF">FB45DRAFT_906190</name>
</gene>
<sequence>MLSTFLLSPPVRVYAFRLLLLADIAAVVALELGVAVPYTEDTTLALVTFVEIFVHHVLVLFKLPFVIPACLDLFVLAGEIGMATYLVVLSSLSPPLTPLLVLLLVTAAFRVATIRKSKAAFLRQPFDFFGGCADVYPRYSLLTIFLNRSLTRPLVRGESIFILFARPRIRDIFHHSRSDECCSVYTGCCEPCWDPLVPACRCFDQLWVHG</sequence>
<keyword evidence="1" id="KW-0472">Membrane</keyword>
<dbReference type="Proteomes" id="UP001221142">
    <property type="component" value="Unassembled WGS sequence"/>
</dbReference>
<organism evidence="2 3">
    <name type="scientific">Roridomyces roridus</name>
    <dbReference type="NCBI Taxonomy" id="1738132"/>
    <lineage>
        <taxon>Eukaryota</taxon>
        <taxon>Fungi</taxon>
        <taxon>Dikarya</taxon>
        <taxon>Basidiomycota</taxon>
        <taxon>Agaricomycotina</taxon>
        <taxon>Agaricomycetes</taxon>
        <taxon>Agaricomycetidae</taxon>
        <taxon>Agaricales</taxon>
        <taxon>Marasmiineae</taxon>
        <taxon>Mycenaceae</taxon>
        <taxon>Roridomyces</taxon>
    </lineage>
</organism>
<feature type="transmembrane region" description="Helical" evidence="1">
    <location>
        <begin position="14"/>
        <end position="36"/>
    </location>
</feature>
<comment type="caution">
    <text evidence="2">The sequence shown here is derived from an EMBL/GenBank/DDBJ whole genome shotgun (WGS) entry which is preliminary data.</text>
</comment>
<accession>A0AAD7FPQ4</accession>
<keyword evidence="1" id="KW-0812">Transmembrane</keyword>
<dbReference type="EMBL" id="JARKIF010000006">
    <property type="protein sequence ID" value="KAJ7636240.1"/>
    <property type="molecule type" value="Genomic_DNA"/>
</dbReference>
<evidence type="ECO:0000313" key="2">
    <source>
        <dbReference type="EMBL" id="KAJ7636240.1"/>
    </source>
</evidence>
<name>A0AAD7FPQ4_9AGAR</name>
<keyword evidence="1" id="KW-1133">Transmembrane helix</keyword>
<evidence type="ECO:0000256" key="1">
    <source>
        <dbReference type="SAM" id="Phobius"/>
    </source>
</evidence>
<protein>
    <submittedName>
        <fullName evidence="2">Uncharacterized protein</fullName>
    </submittedName>
</protein>